<evidence type="ECO:0000256" key="2">
    <source>
        <dbReference type="ARBA" id="ARBA00023128"/>
    </source>
</evidence>
<sequence>MSKKDNEDEQKIETIPPDPRFQDSNVTRWCFGSYVDYHRCRRLLGEKNPGCEQLSKIYKTICPNSWIERWEEQINIGTFPMDLPPAECNPKKKINCPFRKQ</sequence>
<dbReference type="PANTHER" id="PTHR46281:SF31">
    <property type="entry name" value="CYTOCHROME C OXIDASE SUBUNIT"/>
    <property type="match status" value="1"/>
</dbReference>
<dbReference type="SUPFAM" id="SSF47694">
    <property type="entry name" value="Cytochrome c oxidase subunit h"/>
    <property type="match status" value="1"/>
</dbReference>
<dbReference type="Pfam" id="PF02297">
    <property type="entry name" value="COX6B"/>
    <property type="match status" value="1"/>
</dbReference>
<dbReference type="CDD" id="cd00926">
    <property type="entry name" value="Cyt_c_Oxidase_VIb"/>
    <property type="match status" value="1"/>
</dbReference>
<keyword evidence="3" id="KW-1015">Disulfide bond</keyword>
<evidence type="ECO:0000313" key="6">
    <source>
        <dbReference type="Proteomes" id="UP001162164"/>
    </source>
</evidence>
<comment type="subcellular location">
    <subcellularLocation>
        <location evidence="1">Mitochondrion</location>
    </subcellularLocation>
</comment>
<proteinExistence type="predicted"/>
<organism evidence="5 6">
    <name type="scientific">Molorchus minor</name>
    <dbReference type="NCBI Taxonomy" id="1323400"/>
    <lineage>
        <taxon>Eukaryota</taxon>
        <taxon>Metazoa</taxon>
        <taxon>Ecdysozoa</taxon>
        <taxon>Arthropoda</taxon>
        <taxon>Hexapoda</taxon>
        <taxon>Insecta</taxon>
        <taxon>Pterygota</taxon>
        <taxon>Neoptera</taxon>
        <taxon>Endopterygota</taxon>
        <taxon>Coleoptera</taxon>
        <taxon>Polyphaga</taxon>
        <taxon>Cucujiformia</taxon>
        <taxon>Chrysomeloidea</taxon>
        <taxon>Cerambycidae</taxon>
        <taxon>Lamiinae</taxon>
        <taxon>Monochamini</taxon>
        <taxon>Molorchus</taxon>
    </lineage>
</organism>
<accession>A0ABQ9JU38</accession>
<feature type="region of interest" description="Disordered" evidence="4">
    <location>
        <begin position="1"/>
        <end position="20"/>
    </location>
</feature>
<evidence type="ECO:0000256" key="3">
    <source>
        <dbReference type="ARBA" id="ARBA00023157"/>
    </source>
</evidence>
<evidence type="ECO:0000256" key="4">
    <source>
        <dbReference type="SAM" id="MobiDB-lite"/>
    </source>
</evidence>
<gene>
    <name evidence="5" type="ORF">NQ317_015634</name>
</gene>
<dbReference type="Gene3D" id="1.10.10.140">
    <property type="entry name" value="Cytochrome c oxidase, subunit VIb"/>
    <property type="match status" value="1"/>
</dbReference>
<keyword evidence="6" id="KW-1185">Reference proteome</keyword>
<dbReference type="PANTHER" id="PTHR46281">
    <property type="entry name" value="CYTOCHROME C OXIDASE SUBUNIT 6B"/>
    <property type="match status" value="1"/>
</dbReference>
<keyword evidence="2" id="KW-0496">Mitochondrion</keyword>
<reference evidence="5" key="1">
    <citation type="journal article" date="2023" name="Insect Mol. Biol.">
        <title>Genome sequencing provides insights into the evolution of gene families encoding plant cell wall-degrading enzymes in longhorned beetles.</title>
        <authorList>
            <person name="Shin N.R."/>
            <person name="Okamura Y."/>
            <person name="Kirsch R."/>
            <person name="Pauchet Y."/>
        </authorList>
    </citation>
    <scope>NUCLEOTIDE SEQUENCE</scope>
    <source>
        <strain evidence="5">MMC_N1</strain>
    </source>
</reference>
<name>A0ABQ9JU38_9CUCU</name>
<protein>
    <recommendedName>
        <fullName evidence="7">Cytochrome c oxidase subunit</fullName>
    </recommendedName>
</protein>
<dbReference type="InterPro" id="IPR036549">
    <property type="entry name" value="CX6/COA6-like_sf"/>
</dbReference>
<dbReference type="InterPro" id="IPR003213">
    <property type="entry name" value="Cyt_c_oxidase_su6B"/>
</dbReference>
<evidence type="ECO:0000313" key="5">
    <source>
        <dbReference type="EMBL" id="KAJ8981432.1"/>
    </source>
</evidence>
<comment type="caution">
    <text evidence="5">The sequence shown here is derived from an EMBL/GenBank/DDBJ whole genome shotgun (WGS) entry which is preliminary data.</text>
</comment>
<dbReference type="Proteomes" id="UP001162164">
    <property type="component" value="Unassembled WGS sequence"/>
</dbReference>
<evidence type="ECO:0008006" key="7">
    <source>
        <dbReference type="Google" id="ProtNLM"/>
    </source>
</evidence>
<dbReference type="EMBL" id="JAPWTJ010000183">
    <property type="protein sequence ID" value="KAJ8981432.1"/>
    <property type="molecule type" value="Genomic_DNA"/>
</dbReference>
<feature type="compositionally biased region" description="Basic and acidic residues" evidence="4">
    <location>
        <begin position="1"/>
        <end position="12"/>
    </location>
</feature>
<evidence type="ECO:0000256" key="1">
    <source>
        <dbReference type="ARBA" id="ARBA00004173"/>
    </source>
</evidence>
<dbReference type="InterPro" id="IPR048280">
    <property type="entry name" value="COX6B-like"/>
</dbReference>